<keyword evidence="4" id="KW-0067">ATP-binding</keyword>
<dbReference type="PANTHER" id="PTHR11042">
    <property type="entry name" value="EUKARYOTIC TRANSLATION INITIATION FACTOR 2-ALPHA KINASE EIF2-ALPHA KINASE -RELATED"/>
    <property type="match status" value="1"/>
</dbReference>
<dbReference type="InterPro" id="IPR008271">
    <property type="entry name" value="Ser/Thr_kinase_AS"/>
</dbReference>
<dbReference type="GO" id="GO:0004672">
    <property type="term" value="F:protein kinase activity"/>
    <property type="evidence" value="ECO:0007669"/>
    <property type="project" value="InterPro"/>
</dbReference>
<dbReference type="PROSITE" id="PS50011">
    <property type="entry name" value="PROTEIN_KINASE_DOM"/>
    <property type="match status" value="1"/>
</dbReference>
<dbReference type="EMBL" id="JAANQT010000027">
    <property type="protein sequence ID" value="KAG1315696.1"/>
    <property type="molecule type" value="Genomic_DNA"/>
</dbReference>
<feature type="region of interest" description="Disordered" evidence="6">
    <location>
        <begin position="112"/>
        <end position="149"/>
    </location>
</feature>
<evidence type="ECO:0000256" key="5">
    <source>
        <dbReference type="ARBA" id="ARBA00037982"/>
    </source>
</evidence>
<evidence type="ECO:0000256" key="4">
    <source>
        <dbReference type="ARBA" id="ARBA00022840"/>
    </source>
</evidence>
<dbReference type="Gene3D" id="3.30.200.20">
    <property type="entry name" value="Phosphorylase Kinase, domain 1"/>
    <property type="match status" value="1"/>
</dbReference>
<evidence type="ECO:0000256" key="1">
    <source>
        <dbReference type="ARBA" id="ARBA00022679"/>
    </source>
</evidence>
<organism evidence="8 9">
    <name type="scientific">Rhizopus oryzae</name>
    <name type="common">Mucormycosis agent</name>
    <name type="synonym">Rhizopus arrhizus var. delemar</name>
    <dbReference type="NCBI Taxonomy" id="64495"/>
    <lineage>
        <taxon>Eukaryota</taxon>
        <taxon>Fungi</taxon>
        <taxon>Fungi incertae sedis</taxon>
        <taxon>Mucoromycota</taxon>
        <taxon>Mucoromycotina</taxon>
        <taxon>Mucoromycetes</taxon>
        <taxon>Mucorales</taxon>
        <taxon>Mucorineae</taxon>
        <taxon>Rhizopodaceae</taxon>
        <taxon>Rhizopus</taxon>
    </lineage>
</organism>
<dbReference type="Pfam" id="PF00069">
    <property type="entry name" value="Pkinase"/>
    <property type="match status" value="1"/>
</dbReference>
<accession>A0A9P6XK37</accession>
<name>A0A9P6XK37_RHIOR</name>
<dbReference type="AlphaFoldDB" id="A0A9P6XK37"/>
<dbReference type="GO" id="GO:0005737">
    <property type="term" value="C:cytoplasm"/>
    <property type="evidence" value="ECO:0007669"/>
    <property type="project" value="TreeGrafter"/>
</dbReference>
<dbReference type="PANTHER" id="PTHR11042:SF189">
    <property type="entry name" value="PROTEIN KINASE DOMAIN-CONTAINING PROTEIN"/>
    <property type="match status" value="1"/>
</dbReference>
<evidence type="ECO:0000259" key="7">
    <source>
        <dbReference type="PROSITE" id="PS50011"/>
    </source>
</evidence>
<dbReference type="PROSITE" id="PS00108">
    <property type="entry name" value="PROTEIN_KINASE_ST"/>
    <property type="match status" value="1"/>
</dbReference>
<feature type="region of interest" description="Disordered" evidence="6">
    <location>
        <begin position="1"/>
        <end position="68"/>
    </location>
</feature>
<evidence type="ECO:0000256" key="3">
    <source>
        <dbReference type="ARBA" id="ARBA00022777"/>
    </source>
</evidence>
<dbReference type="InterPro" id="IPR000719">
    <property type="entry name" value="Prot_kinase_dom"/>
</dbReference>
<reference evidence="8" key="1">
    <citation type="journal article" date="2020" name="Microb. Genom.">
        <title>Genetic diversity of clinical and environmental Mucorales isolates obtained from an investigation of mucormycosis cases among solid organ transplant recipients.</title>
        <authorList>
            <person name="Nguyen M.H."/>
            <person name="Kaul D."/>
            <person name="Muto C."/>
            <person name="Cheng S.J."/>
            <person name="Richter R.A."/>
            <person name="Bruno V.M."/>
            <person name="Liu G."/>
            <person name="Beyhan S."/>
            <person name="Sundermann A.J."/>
            <person name="Mounaud S."/>
            <person name="Pasculle A.W."/>
            <person name="Nierman W.C."/>
            <person name="Driscoll E."/>
            <person name="Cumbie R."/>
            <person name="Clancy C.J."/>
            <person name="Dupont C.L."/>
        </authorList>
    </citation>
    <scope>NUCLEOTIDE SEQUENCE</scope>
    <source>
        <strain evidence="8">GL11</strain>
    </source>
</reference>
<evidence type="ECO:0000313" key="9">
    <source>
        <dbReference type="Proteomes" id="UP000716291"/>
    </source>
</evidence>
<proteinExistence type="inferred from homology"/>
<dbReference type="SMART" id="SM00220">
    <property type="entry name" value="S_TKc"/>
    <property type="match status" value="1"/>
</dbReference>
<feature type="compositionally biased region" description="Acidic residues" evidence="6">
    <location>
        <begin position="59"/>
        <end position="68"/>
    </location>
</feature>
<feature type="compositionally biased region" description="Acidic residues" evidence="6">
    <location>
        <begin position="120"/>
        <end position="131"/>
    </location>
</feature>
<dbReference type="Gene3D" id="1.10.510.10">
    <property type="entry name" value="Transferase(Phosphotransferase) domain 1"/>
    <property type="match status" value="1"/>
</dbReference>
<dbReference type="OrthoDB" id="5337378at2759"/>
<dbReference type="InterPro" id="IPR011009">
    <property type="entry name" value="Kinase-like_dom_sf"/>
</dbReference>
<keyword evidence="9" id="KW-1185">Reference proteome</keyword>
<dbReference type="GO" id="GO:0005634">
    <property type="term" value="C:nucleus"/>
    <property type="evidence" value="ECO:0007669"/>
    <property type="project" value="TreeGrafter"/>
</dbReference>
<evidence type="ECO:0000256" key="6">
    <source>
        <dbReference type="SAM" id="MobiDB-lite"/>
    </source>
</evidence>
<feature type="domain" description="Protein kinase" evidence="7">
    <location>
        <begin position="223"/>
        <end position="476"/>
    </location>
</feature>
<keyword evidence="2" id="KW-0547">Nucleotide-binding</keyword>
<sequence length="531" mass="60635">MEIAEEEKKRELSTPTTSDTAKRPRLPSFGDRKVKHSILSDDSDEEGHEPMISLSAYNLDDDEDDDDEEALIEQYSLSGRPARRSILSELLSSVIQDENSLGRRRRSYNSSALGIQGGTIEEEDEDEDEDEKTTLPITRSLSNKPPADEVDAFFTSTASTDRLEYAKLRQQPSLSQKNTPPFITNWPHFITEEFFKQHTPQDRAIECDEKVKVSSTGYFDTEFSKGPKIGSGEHADVYFTRRQSTGEVCATKKSKSPFTGWEDRWLQLIEVENLLRVKFSKHCVNIIRAWEEQGYLYIQTELCNSGNLEEYLNFKKRKIPEQVVWKIFYETVIGINDIHKENVVHLDLKPSNILIDNYGFIKIADFGVSIQTPANMRWVKGEGDRKYMAPELLREDFDKAADIYSLGMLLLELATGLRLPEKGEPWEIIRFGEFGDQEAALSELSPELSNLIKQLLTRDPSARPTAQDLMQSPEFLRIHEIQQGENEESSLLGYIREKEKVASEVAKAHVDQDIFSTPQSRIIGELYSSPM</sequence>
<comment type="caution">
    <text evidence="8">The sequence shown here is derived from an EMBL/GenBank/DDBJ whole genome shotgun (WGS) entry which is preliminary data.</text>
</comment>
<keyword evidence="1" id="KW-0808">Transferase</keyword>
<dbReference type="GO" id="GO:0005524">
    <property type="term" value="F:ATP binding"/>
    <property type="evidence" value="ECO:0007669"/>
    <property type="project" value="UniProtKB-KW"/>
</dbReference>
<keyword evidence="3" id="KW-0418">Kinase</keyword>
<evidence type="ECO:0000313" key="8">
    <source>
        <dbReference type="EMBL" id="KAG1315696.1"/>
    </source>
</evidence>
<comment type="similarity">
    <text evidence="5">Belongs to the protein kinase superfamily. Ser/Thr protein kinase family. GCN2 subfamily.</text>
</comment>
<feature type="compositionally biased region" description="Basic and acidic residues" evidence="6">
    <location>
        <begin position="1"/>
        <end position="12"/>
    </location>
</feature>
<dbReference type="InterPro" id="IPR050339">
    <property type="entry name" value="CC_SR_Kinase"/>
</dbReference>
<dbReference type="SUPFAM" id="SSF56112">
    <property type="entry name" value="Protein kinase-like (PK-like)"/>
    <property type="match status" value="1"/>
</dbReference>
<evidence type="ECO:0000256" key="2">
    <source>
        <dbReference type="ARBA" id="ARBA00022741"/>
    </source>
</evidence>
<dbReference type="Proteomes" id="UP000716291">
    <property type="component" value="Unassembled WGS sequence"/>
</dbReference>
<protein>
    <recommendedName>
        <fullName evidence="7">Protein kinase domain-containing protein</fullName>
    </recommendedName>
</protein>
<gene>
    <name evidence="8" type="ORF">G6F64_000454</name>
</gene>